<dbReference type="SUPFAM" id="SSF101874">
    <property type="entry name" value="YceI-like"/>
    <property type="match status" value="1"/>
</dbReference>
<dbReference type="RefSeq" id="WP_182685744.1">
    <property type="nucleotide sequence ID" value="NZ_JACHTF010000005.1"/>
</dbReference>
<dbReference type="AlphaFoldDB" id="A0A7W3Y5M2"/>
<keyword evidence="2" id="KW-0732">Signal</keyword>
<protein>
    <submittedName>
        <fullName evidence="4">Polyisoprenoid-binding protein</fullName>
    </submittedName>
</protein>
<feature type="signal peptide" evidence="2">
    <location>
        <begin position="1"/>
        <end position="20"/>
    </location>
</feature>
<accession>A0A7W3Y5M2</accession>
<evidence type="ECO:0000259" key="3">
    <source>
        <dbReference type="SMART" id="SM00867"/>
    </source>
</evidence>
<feature type="region of interest" description="Disordered" evidence="1">
    <location>
        <begin position="223"/>
        <end position="255"/>
    </location>
</feature>
<dbReference type="PANTHER" id="PTHR34406:SF1">
    <property type="entry name" value="PROTEIN YCEI"/>
    <property type="match status" value="1"/>
</dbReference>
<dbReference type="Gene3D" id="2.40.128.110">
    <property type="entry name" value="Lipid/polyisoprenoid-binding, YceI-like"/>
    <property type="match status" value="1"/>
</dbReference>
<dbReference type="InterPro" id="IPR007372">
    <property type="entry name" value="Lipid/polyisoprenoid-bd_YceI"/>
</dbReference>
<dbReference type="InterPro" id="IPR036761">
    <property type="entry name" value="TTHA0802/YceI-like_sf"/>
</dbReference>
<evidence type="ECO:0000313" key="4">
    <source>
        <dbReference type="EMBL" id="MBB1060061.1"/>
    </source>
</evidence>
<dbReference type="Proteomes" id="UP000523196">
    <property type="component" value="Unassembled WGS sequence"/>
</dbReference>
<keyword evidence="5" id="KW-1185">Reference proteome</keyword>
<evidence type="ECO:0000256" key="1">
    <source>
        <dbReference type="SAM" id="MobiDB-lite"/>
    </source>
</evidence>
<evidence type="ECO:0000313" key="5">
    <source>
        <dbReference type="Proteomes" id="UP000523196"/>
    </source>
</evidence>
<feature type="domain" description="Lipid/polyisoprenoid-binding YceI-like" evidence="3">
    <location>
        <begin position="25"/>
        <end position="190"/>
    </location>
</feature>
<evidence type="ECO:0000256" key="2">
    <source>
        <dbReference type="SAM" id="SignalP"/>
    </source>
</evidence>
<proteinExistence type="predicted"/>
<dbReference type="Pfam" id="PF04264">
    <property type="entry name" value="YceI"/>
    <property type="match status" value="1"/>
</dbReference>
<organism evidence="4 5">
    <name type="scientific">Marilutibacter spongiae</name>
    <dbReference type="NCBI Taxonomy" id="2025720"/>
    <lineage>
        <taxon>Bacteria</taxon>
        <taxon>Pseudomonadati</taxon>
        <taxon>Pseudomonadota</taxon>
        <taxon>Gammaproteobacteria</taxon>
        <taxon>Lysobacterales</taxon>
        <taxon>Lysobacteraceae</taxon>
        <taxon>Marilutibacter</taxon>
    </lineage>
</organism>
<dbReference type="EMBL" id="JACHTF010000005">
    <property type="protein sequence ID" value="MBB1060061.1"/>
    <property type="molecule type" value="Genomic_DNA"/>
</dbReference>
<dbReference type="SMART" id="SM00867">
    <property type="entry name" value="YceI"/>
    <property type="match status" value="1"/>
</dbReference>
<dbReference type="PANTHER" id="PTHR34406">
    <property type="entry name" value="PROTEIN YCEI"/>
    <property type="match status" value="1"/>
</dbReference>
<feature type="compositionally biased region" description="Low complexity" evidence="1">
    <location>
        <begin position="223"/>
        <end position="234"/>
    </location>
</feature>
<comment type="caution">
    <text evidence="4">The sequence shown here is derived from an EMBL/GenBank/DDBJ whole genome shotgun (WGS) entry which is preliminary data.</text>
</comment>
<gene>
    <name evidence="4" type="ORF">H4F98_05675</name>
</gene>
<feature type="chain" id="PRO_5031261082" evidence="2">
    <location>
        <begin position="21"/>
        <end position="255"/>
    </location>
</feature>
<reference evidence="4 5" key="1">
    <citation type="submission" date="2020-08" db="EMBL/GenBank/DDBJ databases">
        <authorList>
            <person name="Xu S."/>
            <person name="Li A."/>
        </authorList>
    </citation>
    <scope>NUCLEOTIDE SEQUENCE [LARGE SCALE GENOMIC DNA]</scope>
    <source>
        <strain evidence="4 5">119BY6-57</strain>
    </source>
</reference>
<name>A0A7W3Y5M2_9GAMM</name>
<feature type="compositionally biased region" description="Pro residues" evidence="1">
    <location>
        <begin position="246"/>
        <end position="255"/>
    </location>
</feature>
<sequence length="255" mass="26685">MRLSPALAIAVLLAPLAAHADEPEAYALDPVHTRVLVAVGHAGFSQALGTVSGSEGALLFDPGDWRSARLEVRVPLAGLDFGDADWNRAVAARNLLDTARYPEARFSSERVEPVDATHARVCGTLQLHGVARPQCLDVTLNAVDRHPMPPFRRTAGFSATAELSRADFGIDAWKSVIGDTVSLRIEAEAVRDGDARAAFAPVPAGAVDVTPAPPDANEAMEAAAAAALEAAATDDPSRDDADDGDVPPPRPEPVP</sequence>